<dbReference type="GO" id="GO:0004252">
    <property type="term" value="F:serine-type endopeptidase activity"/>
    <property type="evidence" value="ECO:0007669"/>
    <property type="project" value="TreeGrafter"/>
</dbReference>
<reference evidence="8 9" key="1">
    <citation type="submission" date="2019-04" db="EMBL/GenBank/DDBJ databases">
        <authorList>
            <consortium name="Wellcome Sanger Institute Data Sharing"/>
        </authorList>
    </citation>
    <scope>NUCLEOTIDE SEQUENCE [LARGE SCALE GENOMIC DNA]</scope>
</reference>
<organism evidence="8 9">
    <name type="scientific">Scleropages formosus</name>
    <name type="common">Asian bonytongue</name>
    <name type="synonym">Osteoglossum formosum</name>
    <dbReference type="NCBI Taxonomy" id="113540"/>
    <lineage>
        <taxon>Eukaryota</taxon>
        <taxon>Metazoa</taxon>
        <taxon>Chordata</taxon>
        <taxon>Craniata</taxon>
        <taxon>Vertebrata</taxon>
        <taxon>Euteleostomi</taxon>
        <taxon>Actinopterygii</taxon>
        <taxon>Neopterygii</taxon>
        <taxon>Teleostei</taxon>
        <taxon>Osteoglossocephala</taxon>
        <taxon>Osteoglossomorpha</taxon>
        <taxon>Osteoglossiformes</taxon>
        <taxon>Osteoglossidae</taxon>
        <taxon>Scleropages</taxon>
    </lineage>
</organism>
<dbReference type="GO" id="GO:0016020">
    <property type="term" value="C:membrane"/>
    <property type="evidence" value="ECO:0007669"/>
    <property type="project" value="UniProtKB-SubCell"/>
</dbReference>
<dbReference type="Gene3D" id="1.20.1540.10">
    <property type="entry name" value="Rhomboid-like"/>
    <property type="match status" value="1"/>
</dbReference>
<dbReference type="SUPFAM" id="SSF144091">
    <property type="entry name" value="Rhomboid-like"/>
    <property type="match status" value="1"/>
</dbReference>
<evidence type="ECO:0000256" key="2">
    <source>
        <dbReference type="ARBA" id="ARBA00022692"/>
    </source>
</evidence>
<feature type="domain" description="UBA" evidence="7">
    <location>
        <begin position="311"/>
        <end position="351"/>
    </location>
</feature>
<feature type="compositionally biased region" description="Pro residues" evidence="5">
    <location>
        <begin position="293"/>
        <end position="305"/>
    </location>
</feature>
<dbReference type="OrthoDB" id="272778at2759"/>
<evidence type="ECO:0000259" key="7">
    <source>
        <dbReference type="PROSITE" id="PS50030"/>
    </source>
</evidence>
<dbReference type="InterPro" id="IPR015940">
    <property type="entry name" value="UBA"/>
</dbReference>
<name>A0A8C9SNM5_SCLFO</name>
<dbReference type="GeneTree" id="ENSGT00950000182999"/>
<feature type="transmembrane region" description="Helical" evidence="6">
    <location>
        <begin position="163"/>
        <end position="186"/>
    </location>
</feature>
<keyword evidence="9" id="KW-1185">Reference proteome</keyword>
<gene>
    <name evidence="8" type="primary">UBAC2</name>
    <name evidence="8" type="synonym">ubac2</name>
</gene>
<evidence type="ECO:0000313" key="8">
    <source>
        <dbReference type="Ensembl" id="ENSSFOP00015034859.2"/>
    </source>
</evidence>
<sequence length="351" mass="39274">MFTSTGSRGLYKAPLSKGLLLVPGVLACLLTLGFPQYQELFSYNLQAVRHDFQLWRLVCGRLVCLDLRDTFCSSLLIYNFRVFERRYGSRKFASFLLGTWLLSALMEVLLAEVLHRLFQLRADALPSGPLAAVFALFVPFFHSIPRVQVTQILGQLSITNKSLVYIVGLQLLTSSPFMWIVALGGLGAGELYLGDVLGVQRFLRVPGFVARACSRTLEPLLSGSEPNREAALGMGATLDIQRQQRMDLLDQQILLSQFAHMRRGRQQQVGLINWDRFFPNLRHRGQNLGRPQQPTPPPPPPPQPTPAASTPVSEEQVARLMEMGFSRLDALEALRASNNDINMATNFLLQH</sequence>
<evidence type="ECO:0000256" key="4">
    <source>
        <dbReference type="ARBA" id="ARBA00023136"/>
    </source>
</evidence>
<evidence type="ECO:0000256" key="6">
    <source>
        <dbReference type="SAM" id="Phobius"/>
    </source>
</evidence>
<dbReference type="AlphaFoldDB" id="A0A8C9SNM5"/>
<reference evidence="8" key="3">
    <citation type="submission" date="2025-09" db="UniProtKB">
        <authorList>
            <consortium name="Ensembl"/>
        </authorList>
    </citation>
    <scope>IDENTIFICATION</scope>
</reference>
<dbReference type="Pfam" id="PF00627">
    <property type="entry name" value="UBA"/>
    <property type="match status" value="1"/>
</dbReference>
<keyword evidence="3 6" id="KW-1133">Transmembrane helix</keyword>
<keyword evidence="2 6" id="KW-0812">Transmembrane</keyword>
<dbReference type="InterPro" id="IPR035952">
    <property type="entry name" value="Rhomboid-like_sf"/>
</dbReference>
<evidence type="ECO:0000313" key="9">
    <source>
        <dbReference type="Proteomes" id="UP000694397"/>
    </source>
</evidence>
<dbReference type="InterPro" id="IPR009060">
    <property type="entry name" value="UBA-like_sf"/>
</dbReference>
<dbReference type="GeneID" id="108930568"/>
<reference evidence="8" key="2">
    <citation type="submission" date="2025-08" db="UniProtKB">
        <authorList>
            <consortium name="Ensembl"/>
        </authorList>
    </citation>
    <scope>IDENTIFICATION</scope>
</reference>
<comment type="subcellular location">
    <subcellularLocation>
        <location evidence="1">Membrane</location>
        <topology evidence="1">Multi-pass membrane protein</topology>
    </subcellularLocation>
</comment>
<dbReference type="PROSITE" id="PS50030">
    <property type="entry name" value="UBA"/>
    <property type="match status" value="1"/>
</dbReference>
<accession>A0A8C9SNM5</accession>
<dbReference type="InterPro" id="IPR041928">
    <property type="entry name" value="UBA_UBAC2"/>
</dbReference>
<dbReference type="Gene3D" id="1.10.8.10">
    <property type="entry name" value="DNA helicase RuvA subunit, C-terminal domain"/>
    <property type="match status" value="1"/>
</dbReference>
<dbReference type="RefSeq" id="XP_018601381.2">
    <property type="nucleotide sequence ID" value="XM_018745865.2"/>
</dbReference>
<dbReference type="KEGG" id="sfm:108930568"/>
<dbReference type="SUPFAM" id="SSF46934">
    <property type="entry name" value="UBA-like"/>
    <property type="match status" value="1"/>
</dbReference>
<keyword evidence="4 6" id="KW-0472">Membrane</keyword>
<evidence type="ECO:0000256" key="1">
    <source>
        <dbReference type="ARBA" id="ARBA00004141"/>
    </source>
</evidence>
<dbReference type="CTD" id="337867"/>
<feature type="region of interest" description="Disordered" evidence="5">
    <location>
        <begin position="283"/>
        <end position="314"/>
    </location>
</feature>
<dbReference type="Ensembl" id="ENSSFOT00015035241.2">
    <property type="protein sequence ID" value="ENSSFOP00015034859.2"/>
    <property type="gene ID" value="ENSSFOG00015022189.2"/>
</dbReference>
<protein>
    <submittedName>
        <fullName evidence="8">UBA domain containing 2</fullName>
    </submittedName>
</protein>
<feature type="transmembrane region" description="Helical" evidence="6">
    <location>
        <begin position="92"/>
        <end position="118"/>
    </location>
</feature>
<evidence type="ECO:0000256" key="3">
    <source>
        <dbReference type="ARBA" id="ARBA00022989"/>
    </source>
</evidence>
<evidence type="ECO:0000256" key="5">
    <source>
        <dbReference type="SAM" id="MobiDB-lite"/>
    </source>
</evidence>
<dbReference type="PANTHER" id="PTHR43066">
    <property type="entry name" value="RHOMBOID-RELATED PROTEIN"/>
    <property type="match status" value="1"/>
</dbReference>
<dbReference type="CDD" id="cd14305">
    <property type="entry name" value="UBA_UBAC2"/>
    <property type="match status" value="1"/>
</dbReference>
<proteinExistence type="predicted"/>
<dbReference type="SMART" id="SM00165">
    <property type="entry name" value="UBA"/>
    <property type="match status" value="1"/>
</dbReference>
<feature type="transmembrane region" description="Helical" evidence="6">
    <location>
        <begin position="124"/>
        <end position="142"/>
    </location>
</feature>
<dbReference type="PANTHER" id="PTHR43066:SF21">
    <property type="entry name" value="UBIQUITIN-ASSOCIATED DOMAIN-CONTAINING PROTEIN 2"/>
    <property type="match status" value="1"/>
</dbReference>
<dbReference type="Proteomes" id="UP000694397">
    <property type="component" value="Chromosome 12"/>
</dbReference>